<keyword evidence="2" id="KW-0614">Plasmid</keyword>
<feature type="transmembrane region" description="Helical" evidence="1">
    <location>
        <begin position="46"/>
        <end position="67"/>
    </location>
</feature>
<evidence type="ECO:0000313" key="3">
    <source>
        <dbReference type="Proteomes" id="UP001354989"/>
    </source>
</evidence>
<dbReference type="EMBL" id="AP025298">
    <property type="protein sequence ID" value="BDD02073.1"/>
    <property type="molecule type" value="Genomic_DNA"/>
</dbReference>
<organism evidence="2 3">
    <name type="scientific">Persicobacter psychrovividus</name>
    <dbReference type="NCBI Taxonomy" id="387638"/>
    <lineage>
        <taxon>Bacteria</taxon>
        <taxon>Pseudomonadati</taxon>
        <taxon>Bacteroidota</taxon>
        <taxon>Cytophagia</taxon>
        <taxon>Cytophagales</taxon>
        <taxon>Persicobacteraceae</taxon>
        <taxon>Persicobacter</taxon>
    </lineage>
</organism>
<geneLocation type="plasmid" evidence="2 3">
    <name>pPP6</name>
</geneLocation>
<proteinExistence type="predicted"/>
<evidence type="ECO:0000256" key="1">
    <source>
        <dbReference type="SAM" id="Phobius"/>
    </source>
</evidence>
<dbReference type="RefSeq" id="WP_338399365.1">
    <property type="nucleotide sequence ID" value="NZ_AP025298.1"/>
</dbReference>
<keyword evidence="1" id="KW-0472">Membrane</keyword>
<keyword evidence="3" id="KW-1185">Reference proteome</keyword>
<name>A0ABM7VM35_9BACT</name>
<evidence type="ECO:0000313" key="2">
    <source>
        <dbReference type="EMBL" id="BDD02073.1"/>
    </source>
</evidence>
<accession>A0ABM7VM35</accession>
<gene>
    <name evidence="2" type="ORF">PEPS_43530</name>
</gene>
<keyword evidence="1" id="KW-1133">Transmembrane helix</keyword>
<keyword evidence="1" id="KW-0812">Transmembrane</keyword>
<dbReference type="Proteomes" id="UP001354989">
    <property type="component" value="Plasmid pPP6"/>
</dbReference>
<reference evidence="2 3" key="1">
    <citation type="submission" date="2021-12" db="EMBL/GenBank/DDBJ databases">
        <title>Genome sequencing of bacteria with rrn-lacking chromosome and rrn-plasmid.</title>
        <authorList>
            <person name="Anda M."/>
            <person name="Iwasaki W."/>
        </authorList>
    </citation>
    <scope>NUCLEOTIDE SEQUENCE [LARGE SCALE GENOMIC DNA]</scope>
    <source>
        <strain evidence="2 3">NBRC 101262</strain>
        <plasmid evidence="2 3">pPP6</plasmid>
    </source>
</reference>
<feature type="transmembrane region" description="Helical" evidence="1">
    <location>
        <begin position="12"/>
        <end position="40"/>
    </location>
</feature>
<sequence>MKWIKKFVEIPFWKILLYGGCVLTSMIIVLMLIGFVIALFSDYGRLFAFPLSTFFTMLYGYGLLLYFPMKLLLKLKQINLSI</sequence>
<protein>
    <submittedName>
        <fullName evidence="2">Uncharacterized protein</fullName>
    </submittedName>
</protein>